<keyword evidence="1" id="KW-0812">Transmembrane</keyword>
<feature type="transmembrane region" description="Helical" evidence="1">
    <location>
        <begin position="193"/>
        <end position="213"/>
    </location>
</feature>
<evidence type="ECO:0000313" key="2">
    <source>
        <dbReference type="EMBL" id="MTH68903.1"/>
    </source>
</evidence>
<feature type="transmembrane region" description="Helical" evidence="1">
    <location>
        <begin position="280"/>
        <end position="300"/>
    </location>
</feature>
<evidence type="ECO:0000313" key="3">
    <source>
        <dbReference type="Proteomes" id="UP000433071"/>
    </source>
</evidence>
<keyword evidence="1" id="KW-1133">Transmembrane helix</keyword>
<keyword evidence="1" id="KW-0472">Membrane</keyword>
<reference evidence="2 3" key="1">
    <citation type="submission" date="2019-11" db="EMBL/GenBank/DDBJ databases">
        <title>Agromyces kandeliae sp. nov., isolated from mangrove soil.</title>
        <authorList>
            <person name="Wang R."/>
        </authorList>
    </citation>
    <scope>NUCLEOTIDE SEQUENCE [LARGE SCALE GENOMIC DNA]</scope>
    <source>
        <strain evidence="2 3">JCM 11433</strain>
    </source>
</reference>
<dbReference type="EMBL" id="WMLB01000023">
    <property type="protein sequence ID" value="MTH68903.1"/>
    <property type="molecule type" value="Genomic_DNA"/>
</dbReference>
<accession>A0A6I3MF32</accession>
<feature type="transmembrane region" description="Helical" evidence="1">
    <location>
        <begin position="31"/>
        <end position="50"/>
    </location>
</feature>
<feature type="transmembrane region" description="Helical" evidence="1">
    <location>
        <begin position="225"/>
        <end position="243"/>
    </location>
</feature>
<feature type="transmembrane region" description="Helical" evidence="1">
    <location>
        <begin position="138"/>
        <end position="158"/>
    </location>
</feature>
<dbReference type="AlphaFoldDB" id="A0A6I3MF32"/>
<evidence type="ECO:0000256" key="1">
    <source>
        <dbReference type="SAM" id="Phobius"/>
    </source>
</evidence>
<feature type="transmembrane region" description="Helical" evidence="1">
    <location>
        <begin position="164"/>
        <end position="181"/>
    </location>
</feature>
<sequence length="316" mass="34083">MATDLVERLRAAGRAVAGSAPVRWARRHKRALAIAVMVAFFAFIIGYIALNPSIIDDVLSVGWGTLALLLGLYTVILVTHFGILESTIRLSGHRLPFGEGLLLTVYSTVSNFFGPLQSGPGIRAAYLKTRLGMRLRDYTYATLYYFFVFAVLNGALLFCTTLPWLSALGLVVGAVLIVIVVRRVGLSHRWPQLAAIGAVTVAQVFIMATIYFVEINAVGTGAYTFAQAIVYSASANLSLFVSITPGAIGFREGFLIFAEGLHGVPVDTIVAAGIVDRAFYALFLGLLFVISSIFHVGRMLRAKSGTELDRDAVDGE</sequence>
<dbReference type="RefSeq" id="WP_155051950.1">
    <property type="nucleotide sequence ID" value="NZ_BAAAIB010000002.1"/>
</dbReference>
<protein>
    <submittedName>
        <fullName evidence="2">Uncharacterized protein</fullName>
    </submittedName>
</protein>
<gene>
    <name evidence="2" type="ORF">GJ743_11020</name>
</gene>
<keyword evidence="3" id="KW-1185">Reference proteome</keyword>
<feature type="transmembrane region" description="Helical" evidence="1">
    <location>
        <begin position="255"/>
        <end position="274"/>
    </location>
</feature>
<comment type="caution">
    <text evidence="2">The sequence shown here is derived from an EMBL/GenBank/DDBJ whole genome shotgun (WGS) entry which is preliminary data.</text>
</comment>
<organism evidence="2 3">
    <name type="scientific">Agromyces bracchium</name>
    <dbReference type="NCBI Taxonomy" id="88376"/>
    <lineage>
        <taxon>Bacteria</taxon>
        <taxon>Bacillati</taxon>
        <taxon>Actinomycetota</taxon>
        <taxon>Actinomycetes</taxon>
        <taxon>Micrococcales</taxon>
        <taxon>Microbacteriaceae</taxon>
        <taxon>Agromyces</taxon>
    </lineage>
</organism>
<dbReference type="Proteomes" id="UP000433071">
    <property type="component" value="Unassembled WGS sequence"/>
</dbReference>
<dbReference type="OrthoDB" id="5109172at2"/>
<proteinExistence type="predicted"/>
<name>A0A6I3MF32_9MICO</name>
<feature type="transmembrane region" description="Helical" evidence="1">
    <location>
        <begin position="62"/>
        <end position="84"/>
    </location>
</feature>